<evidence type="ECO:0000259" key="4">
    <source>
        <dbReference type="PROSITE" id="PS50886"/>
    </source>
</evidence>
<dbReference type="CDD" id="cd02798">
    <property type="entry name" value="tRNA_bind_CsaA"/>
    <property type="match status" value="1"/>
</dbReference>
<dbReference type="NCBIfam" id="NF007494">
    <property type="entry name" value="PRK10089.1-3"/>
    <property type="match status" value="1"/>
</dbReference>
<name>A0A2W5YZ03_9BACT</name>
<dbReference type="InterPro" id="IPR002547">
    <property type="entry name" value="tRNA-bd_dom"/>
</dbReference>
<dbReference type="InterPro" id="IPR051270">
    <property type="entry name" value="Tyrosine-tRNA_ligase_regulator"/>
</dbReference>
<evidence type="ECO:0000313" key="6">
    <source>
        <dbReference type="EMBL" id="PZR78203.1"/>
    </source>
</evidence>
<dbReference type="Gene3D" id="2.40.50.140">
    <property type="entry name" value="Nucleic acid-binding proteins"/>
    <property type="match status" value="1"/>
</dbReference>
<dbReference type="RefSeq" id="WP_337310943.1">
    <property type="nucleotide sequence ID" value="NZ_JAEKNS010000074.1"/>
</dbReference>
<evidence type="ECO:0000313" key="8">
    <source>
        <dbReference type="Proteomes" id="UP000606991"/>
    </source>
</evidence>
<gene>
    <name evidence="6" type="ORF">DLM65_13595</name>
    <name evidence="5" type="ORF">JF886_07035</name>
</gene>
<dbReference type="EMBL" id="JAEKNS010000074">
    <property type="protein sequence ID" value="MBJ7594607.1"/>
    <property type="molecule type" value="Genomic_DNA"/>
</dbReference>
<reference evidence="6 7" key="1">
    <citation type="journal article" date="2017" name="Nature">
        <title>Atmospheric trace gases support primary production in Antarctic desert surface soil.</title>
        <authorList>
            <person name="Ji M."/>
            <person name="Greening C."/>
            <person name="Vanwonterghem I."/>
            <person name="Carere C.R."/>
            <person name="Bay S.K."/>
            <person name="Steen J.A."/>
            <person name="Montgomery K."/>
            <person name="Lines T."/>
            <person name="Beardall J."/>
            <person name="van Dorst J."/>
            <person name="Snape I."/>
            <person name="Stott M.B."/>
            <person name="Hugenholtz P."/>
            <person name="Ferrari B.C."/>
        </authorList>
    </citation>
    <scope>NUCLEOTIDE SEQUENCE [LARGE SCALE GENOMIC DNA]</scope>
    <source>
        <strain evidence="6">RRmetagenome_bin12</strain>
    </source>
</reference>
<dbReference type="PROSITE" id="PS50886">
    <property type="entry name" value="TRBD"/>
    <property type="match status" value="1"/>
</dbReference>
<evidence type="ECO:0000313" key="5">
    <source>
        <dbReference type="EMBL" id="MBJ7594607.1"/>
    </source>
</evidence>
<dbReference type="SUPFAM" id="SSF50249">
    <property type="entry name" value="Nucleic acid-binding proteins"/>
    <property type="match status" value="1"/>
</dbReference>
<evidence type="ECO:0000256" key="1">
    <source>
        <dbReference type="ARBA" id="ARBA00022555"/>
    </source>
</evidence>
<keyword evidence="2 3" id="KW-0694">RNA-binding</keyword>
<keyword evidence="1 3" id="KW-0820">tRNA-binding</keyword>
<evidence type="ECO:0000256" key="3">
    <source>
        <dbReference type="PROSITE-ProRule" id="PRU00209"/>
    </source>
</evidence>
<proteinExistence type="predicted"/>
<accession>A0A2W5YZ03</accession>
<dbReference type="Proteomes" id="UP000606991">
    <property type="component" value="Unassembled WGS sequence"/>
</dbReference>
<protein>
    <submittedName>
        <fullName evidence="6">tRNA-binding protein</fullName>
    </submittedName>
</protein>
<dbReference type="Proteomes" id="UP000248724">
    <property type="component" value="Unassembled WGS sequence"/>
</dbReference>
<sequence>MTTTPEQPTVAAGQFFDLDIRVGRVLECETFPGARQPAYRMLLDFGELGERRSSARLTDNYTPEQLIGTLVVAVVNLPPRQIGPVRSEVLVLGAYQHGTHAVAVLRPDGACQPGDRIG</sequence>
<organism evidence="6 7">
    <name type="scientific">Candidatus Aeolococcus gillhamiae</name>
    <dbReference type="NCBI Taxonomy" id="3127015"/>
    <lineage>
        <taxon>Bacteria</taxon>
        <taxon>Bacillati</taxon>
        <taxon>Candidatus Dormiibacterota</taxon>
        <taxon>Candidatus Dormibacteria</taxon>
        <taxon>Candidatus Aeolococcales</taxon>
        <taxon>Candidatus Aeolococcaceae</taxon>
        <taxon>Candidatus Aeolococcus</taxon>
    </lineage>
</organism>
<dbReference type="GO" id="GO:0000049">
    <property type="term" value="F:tRNA binding"/>
    <property type="evidence" value="ECO:0007669"/>
    <property type="project" value="UniProtKB-UniRule"/>
</dbReference>
<dbReference type="InterPro" id="IPR008231">
    <property type="entry name" value="CsaA"/>
</dbReference>
<reference evidence="6" key="2">
    <citation type="submission" date="2018-05" db="EMBL/GenBank/DDBJ databases">
        <authorList>
            <person name="Ferrari B."/>
        </authorList>
    </citation>
    <scope>NUCLEOTIDE SEQUENCE</scope>
    <source>
        <strain evidence="6">RRmetagenome_bin12</strain>
    </source>
</reference>
<evidence type="ECO:0000313" key="7">
    <source>
        <dbReference type="Proteomes" id="UP000248724"/>
    </source>
</evidence>
<evidence type="ECO:0000256" key="2">
    <source>
        <dbReference type="ARBA" id="ARBA00022884"/>
    </source>
</evidence>
<dbReference type="PANTHER" id="PTHR11586">
    <property type="entry name" value="TRNA-AMINOACYLATION COFACTOR ARC1 FAMILY MEMBER"/>
    <property type="match status" value="1"/>
</dbReference>
<accession>A0A934N9U6</accession>
<dbReference type="Pfam" id="PF01588">
    <property type="entry name" value="tRNA_bind"/>
    <property type="match status" value="1"/>
</dbReference>
<comment type="caution">
    <text evidence="6">The sequence shown here is derived from an EMBL/GenBank/DDBJ whole genome shotgun (WGS) entry which is preliminary data.</text>
</comment>
<dbReference type="PANTHER" id="PTHR11586:SF37">
    <property type="entry name" value="TRNA-BINDING DOMAIN-CONTAINING PROTEIN"/>
    <property type="match status" value="1"/>
</dbReference>
<dbReference type="NCBIfam" id="TIGR02222">
    <property type="entry name" value="chap_CsaA"/>
    <property type="match status" value="1"/>
</dbReference>
<reference evidence="5 8" key="3">
    <citation type="submission" date="2020-10" db="EMBL/GenBank/DDBJ databases">
        <title>Ca. Dormibacterota MAGs.</title>
        <authorList>
            <person name="Montgomery K."/>
        </authorList>
    </citation>
    <scope>NUCLEOTIDE SEQUENCE [LARGE SCALE GENOMIC DNA]</scope>
    <source>
        <strain evidence="5">SC8812_S17_18</strain>
    </source>
</reference>
<dbReference type="AlphaFoldDB" id="A0A2W5YZ03"/>
<feature type="domain" description="TRNA-binding" evidence="4">
    <location>
        <begin position="14"/>
        <end position="118"/>
    </location>
</feature>
<dbReference type="EMBL" id="QHBU01000267">
    <property type="protein sequence ID" value="PZR78203.1"/>
    <property type="molecule type" value="Genomic_DNA"/>
</dbReference>
<dbReference type="InterPro" id="IPR012340">
    <property type="entry name" value="NA-bd_OB-fold"/>
</dbReference>